<organism evidence="2">
    <name type="scientific">marine sediment metagenome</name>
    <dbReference type="NCBI Taxonomy" id="412755"/>
    <lineage>
        <taxon>unclassified sequences</taxon>
        <taxon>metagenomes</taxon>
        <taxon>ecological metagenomes</taxon>
    </lineage>
</organism>
<protein>
    <submittedName>
        <fullName evidence="2">Uncharacterized protein</fullName>
    </submittedName>
</protein>
<name>A0A0F9CTY5_9ZZZZ</name>
<comment type="caution">
    <text evidence="2">The sequence shown here is derived from an EMBL/GenBank/DDBJ whole genome shotgun (WGS) entry which is preliminary data.</text>
</comment>
<feature type="compositionally biased region" description="Basic residues" evidence="1">
    <location>
        <begin position="13"/>
        <end position="24"/>
    </location>
</feature>
<gene>
    <name evidence="2" type="ORF">LCGC14_2568640</name>
</gene>
<dbReference type="EMBL" id="LAZR01042590">
    <property type="protein sequence ID" value="KKL09161.1"/>
    <property type="molecule type" value="Genomic_DNA"/>
</dbReference>
<sequence>MRVDFKSAPTARRVQKRGQQKKAHYTAPGATGRLMQLESRLEASAAIVMGLDPKGADMWSQPVCFDLATGRAYPSKDHLRFAAAENGNRPVEYTPDFKASLHQPAG</sequence>
<reference evidence="2" key="1">
    <citation type="journal article" date="2015" name="Nature">
        <title>Complex archaea that bridge the gap between prokaryotes and eukaryotes.</title>
        <authorList>
            <person name="Spang A."/>
            <person name="Saw J.H."/>
            <person name="Jorgensen S.L."/>
            <person name="Zaremba-Niedzwiedzka K."/>
            <person name="Martijn J."/>
            <person name="Lind A.E."/>
            <person name="van Eijk R."/>
            <person name="Schleper C."/>
            <person name="Guy L."/>
            <person name="Ettema T.J."/>
        </authorList>
    </citation>
    <scope>NUCLEOTIDE SEQUENCE</scope>
</reference>
<feature type="region of interest" description="Disordered" evidence="1">
    <location>
        <begin position="1"/>
        <end position="24"/>
    </location>
</feature>
<proteinExistence type="predicted"/>
<accession>A0A0F9CTY5</accession>
<evidence type="ECO:0000256" key="1">
    <source>
        <dbReference type="SAM" id="MobiDB-lite"/>
    </source>
</evidence>
<dbReference type="AlphaFoldDB" id="A0A0F9CTY5"/>
<evidence type="ECO:0000313" key="2">
    <source>
        <dbReference type="EMBL" id="KKL09161.1"/>
    </source>
</evidence>